<evidence type="ECO:0000256" key="1">
    <source>
        <dbReference type="SAM" id="MobiDB-lite"/>
    </source>
</evidence>
<sequence length="201" mass="21369">MEAAPVAARWSTRVTPPSSPAVAAADVKRWRTCGVRAKRERWARREAKGRSKSGRSGGDGGRPGARWPGDGGTGSDLGRDSVSRAGRRGREGLRNQSGEVRMAARWATSSSPRADGRRAVADGLGRAHGAHLRQRALEEANLLLPGDAAGEVKLHDVVRGATLWIAHDLGKAPNRWVLCTGGKRHLPPVEAEASGVLRVCT</sequence>
<proteinExistence type="predicted"/>
<protein>
    <submittedName>
        <fullName evidence="2">Uncharacterized protein</fullName>
    </submittedName>
</protein>
<organism evidence="2">
    <name type="scientific">Oryza sativa subsp. japonica</name>
    <name type="common">Rice</name>
    <dbReference type="NCBI Taxonomy" id="39947"/>
    <lineage>
        <taxon>Eukaryota</taxon>
        <taxon>Viridiplantae</taxon>
        <taxon>Streptophyta</taxon>
        <taxon>Embryophyta</taxon>
        <taxon>Tracheophyta</taxon>
        <taxon>Spermatophyta</taxon>
        <taxon>Magnoliopsida</taxon>
        <taxon>Liliopsida</taxon>
        <taxon>Poales</taxon>
        <taxon>Poaceae</taxon>
        <taxon>BOP clade</taxon>
        <taxon>Oryzoideae</taxon>
        <taxon>Oryzeae</taxon>
        <taxon>Oryzinae</taxon>
        <taxon>Oryza</taxon>
        <taxon>Oryza sativa</taxon>
    </lineage>
</organism>
<reference evidence="2" key="1">
    <citation type="journal article" date="2005" name="PLoS Biol.">
        <title>The genomes of Oryza sativa: a history of duplications.</title>
        <authorList>
            <person name="Yu J."/>
            <person name="Wang J."/>
            <person name="Lin W."/>
            <person name="Li S."/>
            <person name="Li H."/>
            <person name="Zhou J."/>
            <person name="Ni P."/>
            <person name="Dong W."/>
            <person name="Hu S."/>
            <person name="Zeng C."/>
            <person name="Zhang J."/>
            <person name="Zhang Y."/>
            <person name="Li R."/>
            <person name="Xu Z."/>
            <person name="Li S."/>
            <person name="Li X."/>
            <person name="Zheng H."/>
            <person name="Cong L."/>
            <person name="Lin L."/>
            <person name="Yin J."/>
            <person name="Geng J."/>
            <person name="Li G."/>
            <person name="Shi J."/>
            <person name="Liu J."/>
            <person name="Lv H."/>
            <person name="Li J."/>
            <person name="Wang J."/>
            <person name="Deng Y."/>
            <person name="Ran L."/>
            <person name="Shi X."/>
            <person name="Wang X."/>
            <person name="Wu Q."/>
            <person name="Li C."/>
            <person name="Ren X."/>
            <person name="Wang J."/>
            <person name="Wang X."/>
            <person name="Li D."/>
            <person name="Liu D."/>
            <person name="Zhang X."/>
            <person name="Ji Z."/>
            <person name="Zhao W."/>
            <person name="Sun Y."/>
            <person name="Zhang Z."/>
            <person name="Bao J."/>
            <person name="Han Y."/>
            <person name="Dong L."/>
            <person name="Ji J."/>
            <person name="Chen P."/>
            <person name="Wu S."/>
            <person name="Liu J."/>
            <person name="Xiao Y."/>
            <person name="Bu D."/>
            <person name="Tan J."/>
            <person name="Yang L."/>
            <person name="Ye C."/>
            <person name="Zhang J."/>
            <person name="Xu J."/>
            <person name="Zhou Y."/>
            <person name="Yu Y."/>
            <person name="Zhang B."/>
            <person name="Zhuang S."/>
            <person name="Wei H."/>
            <person name="Liu B."/>
            <person name="Lei M."/>
            <person name="Yu H."/>
            <person name="Li Y."/>
            <person name="Xu H."/>
            <person name="Wei S."/>
            <person name="He X."/>
            <person name="Fang L."/>
            <person name="Zhang Z."/>
            <person name="Zhang Y."/>
            <person name="Huang X."/>
            <person name="Su Z."/>
            <person name="Tong W."/>
            <person name="Li J."/>
            <person name="Tong Z."/>
            <person name="Li S."/>
            <person name="Ye J."/>
            <person name="Wang L."/>
            <person name="Fang L."/>
            <person name="Lei T."/>
            <person name="Chen C."/>
            <person name="Chen H."/>
            <person name="Xu Z."/>
            <person name="Li H."/>
            <person name="Huang H."/>
            <person name="Zhang F."/>
            <person name="Xu H."/>
            <person name="Li N."/>
            <person name="Zhao C."/>
            <person name="Li S."/>
            <person name="Dong L."/>
            <person name="Huang Y."/>
            <person name="Li L."/>
            <person name="Xi Y."/>
            <person name="Qi Q."/>
            <person name="Li W."/>
            <person name="Zhang B."/>
            <person name="Hu W."/>
            <person name="Zhang Y."/>
            <person name="Tian X."/>
            <person name="Jiao Y."/>
            <person name="Liang X."/>
            <person name="Jin J."/>
            <person name="Gao L."/>
            <person name="Zheng W."/>
            <person name="Hao B."/>
            <person name="Liu S."/>
            <person name="Wang W."/>
            <person name="Yuan L."/>
            <person name="Cao M."/>
            <person name="McDermott J."/>
            <person name="Samudrala R."/>
            <person name="Wang J."/>
            <person name="Wong G.K."/>
            <person name="Yang H."/>
        </authorList>
    </citation>
    <scope>NUCLEOTIDE SEQUENCE [LARGE SCALE GENOMIC DNA]</scope>
</reference>
<feature type="compositionally biased region" description="Gly residues" evidence="1">
    <location>
        <begin position="55"/>
        <end position="75"/>
    </location>
</feature>
<dbReference type="EMBL" id="CM000142">
    <property type="protein sequence ID" value="EEE62541.1"/>
    <property type="molecule type" value="Genomic_DNA"/>
</dbReference>
<gene>
    <name evidence="2" type="ORF">OsJ_17339</name>
</gene>
<dbReference type="AlphaFoldDB" id="A0A8J8XMJ0"/>
<reference evidence="2" key="2">
    <citation type="submission" date="2008-12" db="EMBL/GenBank/DDBJ databases">
        <title>Improved gene annotation of the rice (Oryza sativa) genomes.</title>
        <authorList>
            <person name="Wang J."/>
            <person name="Li R."/>
            <person name="Fan W."/>
            <person name="Huang Q."/>
            <person name="Zhang J."/>
            <person name="Zhou Y."/>
            <person name="Hu Y."/>
            <person name="Zi S."/>
            <person name="Li J."/>
            <person name="Ni P."/>
            <person name="Zheng H."/>
            <person name="Zhang Y."/>
            <person name="Zhao M."/>
            <person name="Hao Q."/>
            <person name="McDermott J."/>
            <person name="Samudrala R."/>
            <person name="Kristiansen K."/>
            <person name="Wong G.K.-S."/>
        </authorList>
    </citation>
    <scope>NUCLEOTIDE SEQUENCE</scope>
</reference>
<feature type="compositionally biased region" description="Basic and acidic residues" evidence="1">
    <location>
        <begin position="77"/>
        <end position="93"/>
    </location>
</feature>
<name>A0A8J8XMJ0_ORYSJ</name>
<evidence type="ECO:0000313" key="2">
    <source>
        <dbReference type="EMBL" id="EEE62541.1"/>
    </source>
</evidence>
<feature type="region of interest" description="Disordered" evidence="1">
    <location>
        <begin position="1"/>
        <end position="117"/>
    </location>
</feature>
<dbReference type="Proteomes" id="UP000007752">
    <property type="component" value="Chromosome 5"/>
</dbReference>
<accession>A0A8J8XMJ0</accession>